<dbReference type="EMBL" id="JASPKY010000589">
    <property type="protein sequence ID" value="KAK9688464.1"/>
    <property type="molecule type" value="Genomic_DNA"/>
</dbReference>
<accession>A0AAW1IFD8</accession>
<name>A0AAW1IFD8_POPJA</name>
<feature type="compositionally biased region" description="Polar residues" evidence="1">
    <location>
        <begin position="50"/>
        <end position="68"/>
    </location>
</feature>
<feature type="region of interest" description="Disordered" evidence="1">
    <location>
        <begin position="1"/>
        <end position="78"/>
    </location>
</feature>
<organism evidence="2 3">
    <name type="scientific">Popillia japonica</name>
    <name type="common">Japanese beetle</name>
    <dbReference type="NCBI Taxonomy" id="7064"/>
    <lineage>
        <taxon>Eukaryota</taxon>
        <taxon>Metazoa</taxon>
        <taxon>Ecdysozoa</taxon>
        <taxon>Arthropoda</taxon>
        <taxon>Hexapoda</taxon>
        <taxon>Insecta</taxon>
        <taxon>Pterygota</taxon>
        <taxon>Neoptera</taxon>
        <taxon>Endopterygota</taxon>
        <taxon>Coleoptera</taxon>
        <taxon>Polyphaga</taxon>
        <taxon>Scarabaeiformia</taxon>
        <taxon>Scarabaeidae</taxon>
        <taxon>Rutelinae</taxon>
        <taxon>Popillia</taxon>
    </lineage>
</organism>
<evidence type="ECO:0000313" key="2">
    <source>
        <dbReference type="EMBL" id="KAK9688464.1"/>
    </source>
</evidence>
<evidence type="ECO:0000256" key="1">
    <source>
        <dbReference type="SAM" id="MobiDB-lite"/>
    </source>
</evidence>
<sequence>MHLKPFPKTTDTARDVNSNCIESEQYELQEEMDNLSDITEEGDLSDLDPNFNSDNSEFGEKSGSSSDNSDAEIIQAEG</sequence>
<reference evidence="2 3" key="1">
    <citation type="journal article" date="2024" name="BMC Genomics">
        <title>De novo assembly and annotation of Popillia japonica's genome with initial clues to its potential as an invasive pest.</title>
        <authorList>
            <person name="Cucini C."/>
            <person name="Boschi S."/>
            <person name="Funari R."/>
            <person name="Cardaioli E."/>
            <person name="Iannotti N."/>
            <person name="Marturano G."/>
            <person name="Paoli F."/>
            <person name="Bruttini M."/>
            <person name="Carapelli A."/>
            <person name="Frati F."/>
            <person name="Nardi F."/>
        </authorList>
    </citation>
    <scope>NUCLEOTIDE SEQUENCE [LARGE SCALE GENOMIC DNA]</scope>
    <source>
        <strain evidence="2">DMR45628</strain>
    </source>
</reference>
<dbReference type="AlphaFoldDB" id="A0AAW1IFD8"/>
<evidence type="ECO:0000313" key="3">
    <source>
        <dbReference type="Proteomes" id="UP001458880"/>
    </source>
</evidence>
<comment type="caution">
    <text evidence="2">The sequence shown here is derived from an EMBL/GenBank/DDBJ whole genome shotgun (WGS) entry which is preliminary data.</text>
</comment>
<keyword evidence="3" id="KW-1185">Reference proteome</keyword>
<protein>
    <submittedName>
        <fullName evidence="2">Uncharacterized protein</fullName>
    </submittedName>
</protein>
<feature type="compositionally biased region" description="Acidic residues" evidence="1">
    <location>
        <begin position="24"/>
        <end position="46"/>
    </location>
</feature>
<dbReference type="Proteomes" id="UP001458880">
    <property type="component" value="Unassembled WGS sequence"/>
</dbReference>
<proteinExistence type="predicted"/>
<gene>
    <name evidence="2" type="ORF">QE152_g35294</name>
</gene>